<dbReference type="Gene3D" id="3.40.1550.10">
    <property type="entry name" value="CheC-like"/>
    <property type="match status" value="1"/>
</dbReference>
<feature type="domain" description="CheC-like protein" evidence="3">
    <location>
        <begin position="112"/>
        <end position="148"/>
    </location>
</feature>
<accession>A0ABR9QJN7</accession>
<dbReference type="PANTHER" id="PTHR43693:SF1">
    <property type="entry name" value="PROTEIN PHOSPHATASE CHEZ"/>
    <property type="match status" value="1"/>
</dbReference>
<comment type="caution">
    <text evidence="4">The sequence shown here is derived from an EMBL/GenBank/DDBJ whole genome shotgun (WGS) entry which is preliminary data.</text>
</comment>
<proteinExistence type="predicted"/>
<feature type="domain" description="CheC-like protein" evidence="3">
    <location>
        <begin position="12"/>
        <end position="46"/>
    </location>
</feature>
<keyword evidence="1" id="KW-0145">Chemotaxis</keyword>
<dbReference type="RefSeq" id="WP_193536622.1">
    <property type="nucleotide sequence ID" value="NZ_JADCLJ010000020.1"/>
</dbReference>
<name>A0ABR9QJN7_9BACI</name>
<dbReference type="Pfam" id="PF04509">
    <property type="entry name" value="CheC"/>
    <property type="match status" value="2"/>
</dbReference>
<evidence type="ECO:0000313" key="4">
    <source>
        <dbReference type="EMBL" id="MBE4908707.1"/>
    </source>
</evidence>
<evidence type="ECO:0000256" key="2">
    <source>
        <dbReference type="ARBA" id="ARBA00022801"/>
    </source>
</evidence>
<dbReference type="Proteomes" id="UP001516662">
    <property type="component" value="Unassembled WGS sequence"/>
</dbReference>
<gene>
    <name evidence="4" type="ORF">IMZ08_11630</name>
</gene>
<dbReference type="CDD" id="cd17909">
    <property type="entry name" value="CheC_ClassI"/>
    <property type="match status" value="1"/>
</dbReference>
<dbReference type="SUPFAM" id="SSF103039">
    <property type="entry name" value="CheC-like"/>
    <property type="match status" value="1"/>
</dbReference>
<dbReference type="PANTHER" id="PTHR43693">
    <property type="entry name" value="PROTEIN PHOSPHATASE CHEZ"/>
    <property type="match status" value="1"/>
</dbReference>
<keyword evidence="5" id="KW-1185">Reference proteome</keyword>
<keyword evidence="2" id="KW-0378">Hydrolase</keyword>
<sequence>MSIIQNLNSTHIDVLKEIGNIGAGHSATALSKLLNKKIDMKVPNVKLVTFDEMMDMAGGPDNVVASVFLRIEGDAPGSMFFVLPLSQASRFIHQMTGENTFSFEKPPYSEIGISALQELGNILSGSYLSSLSDFTNLNLYPTVPALSIDMVGAILGYGLIELSHVSDFAIVIDTIITEEEDGNSEDVKGHFFLLPDPDSFEIIFKSLGVMLDESNG</sequence>
<reference evidence="4 5" key="1">
    <citation type="submission" date="2020-10" db="EMBL/GenBank/DDBJ databases">
        <title>Bacillus sp. HD4P25, an endophyte from a halophyte.</title>
        <authorList>
            <person name="Sun J.-Q."/>
        </authorList>
    </citation>
    <scope>NUCLEOTIDE SEQUENCE [LARGE SCALE GENOMIC DNA]</scope>
    <source>
        <strain evidence="4 5">YIM 93174</strain>
    </source>
</reference>
<dbReference type="InterPro" id="IPR007597">
    <property type="entry name" value="CheC"/>
</dbReference>
<evidence type="ECO:0000313" key="5">
    <source>
        <dbReference type="Proteomes" id="UP001516662"/>
    </source>
</evidence>
<dbReference type="EMBL" id="JADCLJ010000020">
    <property type="protein sequence ID" value="MBE4908707.1"/>
    <property type="molecule type" value="Genomic_DNA"/>
</dbReference>
<evidence type="ECO:0000259" key="3">
    <source>
        <dbReference type="Pfam" id="PF04509"/>
    </source>
</evidence>
<dbReference type="InterPro" id="IPR028976">
    <property type="entry name" value="CheC-like_sf"/>
</dbReference>
<organism evidence="4 5">
    <name type="scientific">Litchfieldia luteola</name>
    <dbReference type="NCBI Taxonomy" id="682179"/>
    <lineage>
        <taxon>Bacteria</taxon>
        <taxon>Bacillati</taxon>
        <taxon>Bacillota</taxon>
        <taxon>Bacilli</taxon>
        <taxon>Bacillales</taxon>
        <taxon>Bacillaceae</taxon>
        <taxon>Litchfieldia</taxon>
    </lineage>
</organism>
<protein>
    <submittedName>
        <fullName evidence="4">Chemotaxis protein CheC</fullName>
    </submittedName>
</protein>
<evidence type="ECO:0000256" key="1">
    <source>
        <dbReference type="ARBA" id="ARBA00022500"/>
    </source>
</evidence>
<dbReference type="InterPro" id="IPR050992">
    <property type="entry name" value="CheZ_family_phosphatases"/>
</dbReference>